<comment type="similarity">
    <text evidence="1 2">Belongs to the glycogen phosphorylase family.</text>
</comment>
<evidence type="ECO:0000313" key="3">
    <source>
        <dbReference type="EMBL" id="KAI5318958.1"/>
    </source>
</evidence>
<dbReference type="AlphaFoldDB" id="A0AAD4V6S9"/>
<keyword evidence="2" id="KW-0808">Transferase</keyword>
<evidence type="ECO:0000256" key="1">
    <source>
        <dbReference type="ARBA" id="ARBA00006047"/>
    </source>
</evidence>
<dbReference type="PANTHER" id="PTHR11468">
    <property type="entry name" value="GLYCOGEN PHOSPHORYLASE"/>
    <property type="match status" value="1"/>
</dbReference>
<sequence>MMVKKVNKMRLAEYIEAMAGVKVSLDAMFDVQTKRIHEYKKGSCLMYLALSIDMTVSRGRNLHSQSLLHPPSLAPEKDPIRPSYCLAA</sequence>
<dbReference type="Pfam" id="PF00343">
    <property type="entry name" value="Phosphorylase"/>
    <property type="match status" value="1"/>
</dbReference>
<protein>
    <recommendedName>
        <fullName evidence="2">Alpha-1,4 glucan phosphorylase</fullName>
        <ecNumber evidence="2">2.4.1.1</ecNumber>
    </recommendedName>
</protein>
<dbReference type="InterPro" id="IPR000811">
    <property type="entry name" value="Glyco_trans_35"/>
</dbReference>
<dbReference type="EC" id="2.4.1.1" evidence="2"/>
<comment type="caution">
    <text evidence="3">The sequence shown here is derived from an EMBL/GenBank/DDBJ whole genome shotgun (WGS) entry which is preliminary data.</text>
</comment>
<keyword evidence="2" id="KW-0328">Glycosyltransferase</keyword>
<keyword evidence="2" id="KW-0663">Pyridoxal phosphate</keyword>
<keyword evidence="4" id="KW-1185">Reference proteome</keyword>
<dbReference type="GO" id="GO:0008184">
    <property type="term" value="F:glycogen phosphorylase activity"/>
    <property type="evidence" value="ECO:0007669"/>
    <property type="project" value="InterPro"/>
</dbReference>
<evidence type="ECO:0000313" key="4">
    <source>
        <dbReference type="Proteomes" id="UP001054821"/>
    </source>
</evidence>
<evidence type="ECO:0000256" key="2">
    <source>
        <dbReference type="RuleBase" id="RU000587"/>
    </source>
</evidence>
<keyword evidence="2" id="KW-0119">Carbohydrate metabolism</keyword>
<dbReference type="GO" id="GO:0030170">
    <property type="term" value="F:pyridoxal phosphate binding"/>
    <property type="evidence" value="ECO:0007669"/>
    <property type="project" value="TreeGrafter"/>
</dbReference>
<comment type="catalytic activity">
    <reaction evidence="2">
        <text>[(1-&gt;4)-alpha-D-glucosyl](n) + phosphate = [(1-&gt;4)-alpha-D-glucosyl](n-1) + alpha-D-glucose 1-phosphate</text>
        <dbReference type="Rhea" id="RHEA:41732"/>
        <dbReference type="Rhea" id="RHEA-COMP:9584"/>
        <dbReference type="Rhea" id="RHEA-COMP:9586"/>
        <dbReference type="ChEBI" id="CHEBI:15444"/>
        <dbReference type="ChEBI" id="CHEBI:43474"/>
        <dbReference type="ChEBI" id="CHEBI:58601"/>
        <dbReference type="EC" id="2.4.1.1"/>
    </reaction>
</comment>
<name>A0AAD4V6S9_PRUDU</name>
<dbReference type="GO" id="GO:0005980">
    <property type="term" value="P:glycogen catabolic process"/>
    <property type="evidence" value="ECO:0007669"/>
    <property type="project" value="TreeGrafter"/>
</dbReference>
<reference evidence="3 4" key="1">
    <citation type="journal article" date="2022" name="G3 (Bethesda)">
        <title>Whole-genome sequence and methylome profiling of the almond [Prunus dulcis (Mill.) D.A. Webb] cultivar 'Nonpareil'.</title>
        <authorList>
            <person name="D'Amico-Willman K.M."/>
            <person name="Ouma W.Z."/>
            <person name="Meulia T."/>
            <person name="Sideli G.M."/>
            <person name="Gradziel T.M."/>
            <person name="Fresnedo-Ramirez J."/>
        </authorList>
    </citation>
    <scope>NUCLEOTIDE SEQUENCE [LARGE SCALE GENOMIC DNA]</scope>
    <source>
        <strain evidence="3">Clone GOH B32 T37-40</strain>
    </source>
</reference>
<dbReference type="EMBL" id="JAJFAZ020000007">
    <property type="protein sequence ID" value="KAI5318958.1"/>
    <property type="molecule type" value="Genomic_DNA"/>
</dbReference>
<dbReference type="Proteomes" id="UP001054821">
    <property type="component" value="Chromosome 7"/>
</dbReference>
<comment type="function">
    <text evidence="2">Allosteric enzyme that catalyzes the rate-limiting step in glycogen catabolism, the phosphorolytic cleavage of glycogen to produce glucose-1-phosphate, and plays a central role in maintaining cellular and organismal glucose homeostasis.</text>
</comment>
<dbReference type="GO" id="GO:0005737">
    <property type="term" value="C:cytoplasm"/>
    <property type="evidence" value="ECO:0007669"/>
    <property type="project" value="TreeGrafter"/>
</dbReference>
<comment type="cofactor">
    <cofactor evidence="2">
        <name>pyridoxal 5'-phosphate</name>
        <dbReference type="ChEBI" id="CHEBI:597326"/>
    </cofactor>
</comment>
<gene>
    <name evidence="3" type="ORF">L3X38_038666</name>
</gene>
<dbReference type="SUPFAM" id="SSF53756">
    <property type="entry name" value="UDP-Glycosyltransferase/glycogen phosphorylase"/>
    <property type="match status" value="1"/>
</dbReference>
<dbReference type="PANTHER" id="PTHR11468:SF30">
    <property type="entry name" value="ALPHA-1,4 GLUCAN PHOSPHORYLASE"/>
    <property type="match status" value="1"/>
</dbReference>
<accession>A0AAD4V6S9</accession>
<organism evidence="3 4">
    <name type="scientific">Prunus dulcis</name>
    <name type="common">Almond</name>
    <name type="synonym">Amygdalus dulcis</name>
    <dbReference type="NCBI Taxonomy" id="3755"/>
    <lineage>
        <taxon>Eukaryota</taxon>
        <taxon>Viridiplantae</taxon>
        <taxon>Streptophyta</taxon>
        <taxon>Embryophyta</taxon>
        <taxon>Tracheophyta</taxon>
        <taxon>Spermatophyta</taxon>
        <taxon>Magnoliopsida</taxon>
        <taxon>eudicotyledons</taxon>
        <taxon>Gunneridae</taxon>
        <taxon>Pentapetalae</taxon>
        <taxon>rosids</taxon>
        <taxon>fabids</taxon>
        <taxon>Rosales</taxon>
        <taxon>Rosaceae</taxon>
        <taxon>Amygdaloideae</taxon>
        <taxon>Amygdaleae</taxon>
        <taxon>Prunus</taxon>
    </lineage>
</organism>
<dbReference type="Gene3D" id="3.40.50.2000">
    <property type="entry name" value="Glycogen Phosphorylase B"/>
    <property type="match status" value="1"/>
</dbReference>
<proteinExistence type="inferred from homology"/>